<reference evidence="5" key="1">
    <citation type="journal article" date="2020" name="Stud. Mycol.">
        <title>101 Dothideomycetes genomes: a test case for predicting lifestyles and emergence of pathogens.</title>
        <authorList>
            <person name="Haridas S."/>
            <person name="Albert R."/>
            <person name="Binder M."/>
            <person name="Bloem J."/>
            <person name="Labutti K."/>
            <person name="Salamov A."/>
            <person name="Andreopoulos B."/>
            <person name="Baker S."/>
            <person name="Barry K."/>
            <person name="Bills G."/>
            <person name="Bluhm B."/>
            <person name="Cannon C."/>
            <person name="Castanera R."/>
            <person name="Culley D."/>
            <person name="Daum C."/>
            <person name="Ezra D."/>
            <person name="Gonzalez J."/>
            <person name="Henrissat B."/>
            <person name="Kuo A."/>
            <person name="Liang C."/>
            <person name="Lipzen A."/>
            <person name="Lutzoni F."/>
            <person name="Magnuson J."/>
            <person name="Mondo S."/>
            <person name="Nolan M."/>
            <person name="Ohm R."/>
            <person name="Pangilinan J."/>
            <person name="Park H.-J."/>
            <person name="Ramirez L."/>
            <person name="Alfaro M."/>
            <person name="Sun H."/>
            <person name="Tritt A."/>
            <person name="Yoshinaga Y."/>
            <person name="Zwiers L.-H."/>
            <person name="Turgeon B."/>
            <person name="Goodwin S."/>
            <person name="Spatafora J."/>
            <person name="Crous P."/>
            <person name="Grigoriev I."/>
        </authorList>
    </citation>
    <scope>NUCLEOTIDE SEQUENCE</scope>
    <source>
        <strain evidence="5">CBS 116435</strain>
    </source>
</reference>
<evidence type="ECO:0000256" key="2">
    <source>
        <dbReference type="ARBA" id="ARBA00022837"/>
    </source>
</evidence>
<dbReference type="AlphaFoldDB" id="A0A9P4ULT0"/>
<sequence length="427" mass="44908">MSLRSPFLNNTTDSGNTRQSPFRRQNSVSPAATSPSTVRTSTPTASSPTKSFTSSPSKNGSLSPEKTSPFVRRPSQNNRERPSSPFARPASQLSLPPQTPSRNASASSAVSYGGGLGSPLKNATIEDEWEEDKENDQRTARPTPEAGRRSLEDDIAPAMAAPPSPTPTSFRDQLRPVGVASERQRSISPVRTPVATASKPPAFSLSKAVPTHQAPRPAASAGFGGPIGGGAGASYTHLPPALLRSMRESFEVLDSNNSGQISSASLLPLLEQLSLPTDAAHLSAFFPPHASHSVQPLNLARYLDLLSGPLANLSRPEELEAAFSAFDKDDSGQIDVDELREAMMRTAPEPGEEDWRLGGAEVETVMREFTGRRVWGGRRGFGGGMGKGSGGGSGGEVFRYRDFMASVSGGGAMDQAQGQSAAVGGHA</sequence>
<evidence type="ECO:0000256" key="3">
    <source>
        <dbReference type="SAM" id="MobiDB-lite"/>
    </source>
</evidence>
<dbReference type="GO" id="GO:0005509">
    <property type="term" value="F:calcium ion binding"/>
    <property type="evidence" value="ECO:0007669"/>
    <property type="project" value="InterPro"/>
</dbReference>
<dbReference type="InterPro" id="IPR002048">
    <property type="entry name" value="EF_hand_dom"/>
</dbReference>
<dbReference type="InterPro" id="IPR050403">
    <property type="entry name" value="Myosin_RLC"/>
</dbReference>
<dbReference type="SMART" id="SM00054">
    <property type="entry name" value="EFh"/>
    <property type="match status" value="2"/>
</dbReference>
<keyword evidence="1" id="KW-0677">Repeat</keyword>
<dbReference type="PROSITE" id="PS00018">
    <property type="entry name" value="EF_HAND_1"/>
    <property type="match status" value="1"/>
</dbReference>
<feature type="compositionally biased region" description="Acidic residues" evidence="3">
    <location>
        <begin position="125"/>
        <end position="134"/>
    </location>
</feature>
<proteinExistence type="predicted"/>
<dbReference type="Gene3D" id="1.10.238.10">
    <property type="entry name" value="EF-hand"/>
    <property type="match status" value="1"/>
</dbReference>
<feature type="region of interest" description="Disordered" evidence="3">
    <location>
        <begin position="1"/>
        <end position="151"/>
    </location>
</feature>
<dbReference type="InterPro" id="IPR018247">
    <property type="entry name" value="EF_Hand_1_Ca_BS"/>
</dbReference>
<feature type="region of interest" description="Disordered" evidence="3">
    <location>
        <begin position="180"/>
        <end position="199"/>
    </location>
</feature>
<dbReference type="InterPro" id="IPR011992">
    <property type="entry name" value="EF-hand-dom_pair"/>
</dbReference>
<accession>A0A9P4ULT0</accession>
<feature type="compositionally biased region" description="Polar residues" evidence="3">
    <location>
        <begin position="7"/>
        <end position="28"/>
    </location>
</feature>
<protein>
    <submittedName>
        <fullName evidence="5">EF-hand</fullName>
    </submittedName>
</protein>
<comment type="caution">
    <text evidence="5">The sequence shown here is derived from an EMBL/GenBank/DDBJ whole genome shotgun (WGS) entry which is preliminary data.</text>
</comment>
<dbReference type="SUPFAM" id="SSF47473">
    <property type="entry name" value="EF-hand"/>
    <property type="match status" value="1"/>
</dbReference>
<feature type="compositionally biased region" description="Polar residues" evidence="3">
    <location>
        <begin position="91"/>
        <end position="103"/>
    </location>
</feature>
<dbReference type="Pfam" id="PF00036">
    <property type="entry name" value="EF-hand_1"/>
    <property type="match status" value="1"/>
</dbReference>
<dbReference type="OrthoDB" id="429467at2759"/>
<dbReference type="EMBL" id="MU003840">
    <property type="protein sequence ID" value="KAF2717631.1"/>
    <property type="molecule type" value="Genomic_DNA"/>
</dbReference>
<feature type="compositionally biased region" description="Low complexity" evidence="3">
    <location>
        <begin position="29"/>
        <end position="57"/>
    </location>
</feature>
<name>A0A9P4ULT0_9PEZI</name>
<evidence type="ECO:0000256" key="1">
    <source>
        <dbReference type="ARBA" id="ARBA00022737"/>
    </source>
</evidence>
<gene>
    <name evidence="5" type="ORF">K431DRAFT_315636</name>
</gene>
<dbReference type="Proteomes" id="UP000799441">
    <property type="component" value="Unassembled WGS sequence"/>
</dbReference>
<organism evidence="5 6">
    <name type="scientific">Polychaeton citri CBS 116435</name>
    <dbReference type="NCBI Taxonomy" id="1314669"/>
    <lineage>
        <taxon>Eukaryota</taxon>
        <taxon>Fungi</taxon>
        <taxon>Dikarya</taxon>
        <taxon>Ascomycota</taxon>
        <taxon>Pezizomycotina</taxon>
        <taxon>Dothideomycetes</taxon>
        <taxon>Dothideomycetidae</taxon>
        <taxon>Capnodiales</taxon>
        <taxon>Capnodiaceae</taxon>
        <taxon>Polychaeton</taxon>
    </lineage>
</organism>
<feature type="domain" description="EF-hand" evidence="4">
    <location>
        <begin position="241"/>
        <end position="276"/>
    </location>
</feature>
<evidence type="ECO:0000259" key="4">
    <source>
        <dbReference type="PROSITE" id="PS50222"/>
    </source>
</evidence>
<dbReference type="CDD" id="cd00051">
    <property type="entry name" value="EFh"/>
    <property type="match status" value="1"/>
</dbReference>
<dbReference type="PROSITE" id="PS50222">
    <property type="entry name" value="EF_HAND_2"/>
    <property type="match status" value="2"/>
</dbReference>
<evidence type="ECO:0000313" key="5">
    <source>
        <dbReference type="EMBL" id="KAF2717631.1"/>
    </source>
</evidence>
<keyword evidence="2" id="KW-0106">Calcium</keyword>
<feature type="domain" description="EF-hand" evidence="4">
    <location>
        <begin position="314"/>
        <end position="349"/>
    </location>
</feature>
<evidence type="ECO:0000313" key="6">
    <source>
        <dbReference type="Proteomes" id="UP000799441"/>
    </source>
</evidence>
<dbReference type="PANTHER" id="PTHR23049">
    <property type="entry name" value="MYOSIN REGULATORY LIGHT CHAIN 2"/>
    <property type="match status" value="1"/>
</dbReference>
<keyword evidence="6" id="KW-1185">Reference proteome</keyword>